<protein>
    <submittedName>
        <fullName evidence="2">Uncharacterized protein</fullName>
    </submittedName>
</protein>
<dbReference type="AlphaFoldDB" id="A0A8H4U8B3"/>
<organism evidence="2 3">
    <name type="scientific">Fusarium zealandicum</name>
    <dbReference type="NCBI Taxonomy" id="1053134"/>
    <lineage>
        <taxon>Eukaryota</taxon>
        <taxon>Fungi</taxon>
        <taxon>Dikarya</taxon>
        <taxon>Ascomycota</taxon>
        <taxon>Pezizomycotina</taxon>
        <taxon>Sordariomycetes</taxon>
        <taxon>Hypocreomycetidae</taxon>
        <taxon>Hypocreales</taxon>
        <taxon>Nectriaceae</taxon>
        <taxon>Fusarium</taxon>
        <taxon>Fusarium staphyleae species complex</taxon>
    </lineage>
</organism>
<evidence type="ECO:0000256" key="1">
    <source>
        <dbReference type="SAM" id="MobiDB-lite"/>
    </source>
</evidence>
<keyword evidence="3" id="KW-1185">Reference proteome</keyword>
<feature type="compositionally biased region" description="Acidic residues" evidence="1">
    <location>
        <begin position="125"/>
        <end position="136"/>
    </location>
</feature>
<feature type="compositionally biased region" description="Basic residues" evidence="1">
    <location>
        <begin position="107"/>
        <end position="121"/>
    </location>
</feature>
<dbReference type="OrthoDB" id="5231339at2759"/>
<reference evidence="2" key="2">
    <citation type="submission" date="2020-05" db="EMBL/GenBank/DDBJ databases">
        <authorList>
            <person name="Kim H.-S."/>
            <person name="Proctor R.H."/>
            <person name="Brown D.W."/>
        </authorList>
    </citation>
    <scope>NUCLEOTIDE SEQUENCE</scope>
    <source>
        <strain evidence="2">NRRL 22465</strain>
    </source>
</reference>
<comment type="caution">
    <text evidence="2">The sequence shown here is derived from an EMBL/GenBank/DDBJ whole genome shotgun (WGS) entry which is preliminary data.</text>
</comment>
<sequence length="189" mass="20937">MPGPEKKWDATVERDLCVAIIMGAQDGDRMRYNWPKVHGSMETLGYSFSKDAISYVFLLLMAPCQSFASTNRRQNRQHFSKTIMKEFRARHGDTFAVGSPSPAPKKATPRKRTPSVKKSKKKVDSEEDDDDDDDAAAESPLAKKVKRDGGEDDDAVKSEDAGGRKHSATAADNEDESKAWLAADKEAEK</sequence>
<feature type="region of interest" description="Disordered" evidence="1">
    <location>
        <begin position="92"/>
        <end position="189"/>
    </location>
</feature>
<gene>
    <name evidence="2" type="ORF">FZEAL_9866</name>
</gene>
<name>A0A8H4U8B3_9HYPO</name>
<evidence type="ECO:0000313" key="3">
    <source>
        <dbReference type="Proteomes" id="UP000635477"/>
    </source>
</evidence>
<accession>A0A8H4U8B3</accession>
<proteinExistence type="predicted"/>
<dbReference type="EMBL" id="JABEYC010000972">
    <property type="protein sequence ID" value="KAF4971384.1"/>
    <property type="molecule type" value="Genomic_DNA"/>
</dbReference>
<dbReference type="Proteomes" id="UP000635477">
    <property type="component" value="Unassembled WGS sequence"/>
</dbReference>
<reference evidence="2" key="1">
    <citation type="journal article" date="2020" name="BMC Genomics">
        <title>Correction to: Identification and distribution of gene clusters required for synthesis of sphingolipid metabolism inhibitors in diverse species of the filamentous fungus Fusarium.</title>
        <authorList>
            <person name="Kim H.S."/>
            <person name="Lohmar J.M."/>
            <person name="Busman M."/>
            <person name="Brown D.W."/>
            <person name="Naumann T.A."/>
            <person name="Divon H.H."/>
            <person name="Lysoe E."/>
            <person name="Uhlig S."/>
            <person name="Proctor R.H."/>
        </authorList>
    </citation>
    <scope>NUCLEOTIDE SEQUENCE</scope>
    <source>
        <strain evidence="2">NRRL 22465</strain>
    </source>
</reference>
<evidence type="ECO:0000313" key="2">
    <source>
        <dbReference type="EMBL" id="KAF4971384.1"/>
    </source>
</evidence>